<dbReference type="InterPro" id="IPR000719">
    <property type="entry name" value="Prot_kinase_dom"/>
</dbReference>
<dbReference type="CDD" id="cd06610">
    <property type="entry name" value="STKc_OSR1_SPAK"/>
    <property type="match status" value="1"/>
</dbReference>
<evidence type="ECO:0000256" key="1">
    <source>
        <dbReference type="ARBA" id="ARBA00008874"/>
    </source>
</evidence>
<evidence type="ECO:0000256" key="9">
    <source>
        <dbReference type="ARBA" id="ARBA00048679"/>
    </source>
</evidence>
<feature type="domain" description="Protein kinase" evidence="12">
    <location>
        <begin position="27"/>
        <end position="289"/>
    </location>
</feature>
<dbReference type="Gene3D" id="1.10.510.10">
    <property type="entry name" value="Transferase(Phosphotransferase) domain 1"/>
    <property type="match status" value="1"/>
</dbReference>
<dbReference type="GO" id="GO:0043539">
    <property type="term" value="F:protein serine/threonine kinase activator activity"/>
    <property type="evidence" value="ECO:0007669"/>
    <property type="project" value="InterPro"/>
</dbReference>
<evidence type="ECO:0000313" key="13">
    <source>
        <dbReference type="EMBL" id="KJE97159.1"/>
    </source>
</evidence>
<dbReference type="GO" id="GO:1902554">
    <property type="term" value="C:serine/threonine protein kinase complex"/>
    <property type="evidence" value="ECO:0007669"/>
    <property type="project" value="TreeGrafter"/>
</dbReference>
<evidence type="ECO:0000256" key="7">
    <source>
        <dbReference type="ARBA" id="ARBA00022840"/>
    </source>
</evidence>
<organism evidence="13 14">
    <name type="scientific">Capsaspora owczarzaki (strain ATCC 30864)</name>
    <dbReference type="NCBI Taxonomy" id="595528"/>
    <lineage>
        <taxon>Eukaryota</taxon>
        <taxon>Filasterea</taxon>
        <taxon>Capsaspora</taxon>
    </lineage>
</organism>
<dbReference type="SUPFAM" id="SSF56112">
    <property type="entry name" value="Protein kinase-like (PK-like)"/>
    <property type="match status" value="1"/>
</dbReference>
<keyword evidence="3" id="KW-0723">Serine/threonine-protein kinase</keyword>
<accession>A0A0D2X543</accession>
<evidence type="ECO:0000256" key="10">
    <source>
        <dbReference type="PROSITE-ProRule" id="PRU10141"/>
    </source>
</evidence>
<dbReference type="InterPro" id="IPR024678">
    <property type="entry name" value="Kinase_OSR1/WNK_CCT"/>
</dbReference>
<feature type="compositionally biased region" description="Acidic residues" evidence="11">
    <location>
        <begin position="346"/>
        <end position="370"/>
    </location>
</feature>
<dbReference type="OrthoDB" id="248923at2759"/>
<dbReference type="Pfam" id="PF00069">
    <property type="entry name" value="Pkinase"/>
    <property type="match status" value="1"/>
</dbReference>
<dbReference type="PhylomeDB" id="A0A0D2X543"/>
<dbReference type="GO" id="GO:0006611">
    <property type="term" value="P:protein export from nucleus"/>
    <property type="evidence" value="ECO:0007669"/>
    <property type="project" value="TreeGrafter"/>
</dbReference>
<keyword evidence="5 10" id="KW-0547">Nucleotide-binding</keyword>
<dbReference type="EC" id="2.7.11.1" evidence="2"/>
<sequence>MTSPLVSPTSGGLGSGAFDYTSNKDDYELLSVIGRGATASVYAARYKPRAEKVAIKCIDLEKYGANIEEIRKEIQVMSQCHHENVVTYYTSFVVKEELWLVMRLLDGGSALEIMKFFCPKGYDEVLIASILKEVLLGLAYFHKNGQIHRDVKAGNILLDSDGTVQLADFGVSSWLVEGGERRNHRQTFVGTPCWMAPEVMEQVNGYDYKADIWSFGITAIELATGHAPFAKYSPMKVLMLTLQNPPPSLDLDGQHSRYTKTFKKMIDVCLQKDPSKRPPATELLKHEFFKKARGKDYIEANLLAKLPPIEKRATAKSKAAPAEDVAAAPGGMRKGESGRYRKNESGEWDFEPCSDEEESDDEEIDLPELDDQGRAQPVKPSTKAALRAAKIAEDESDEEPATPTAVSSPGGPQSGTSSSSEGVNAQAAAQAVADAWQTAVVVDLKIRLRDRNRQLKDIRFSFARNDDTVEQIAKELVEANLIEAADEKVVAENIAIITNVANRKTSLKFMLAEAATLPTVDQEGLHGYAQVLLC</sequence>
<feature type="binding site" evidence="10">
    <location>
        <position position="56"/>
    </location>
    <ligand>
        <name>ATP</name>
        <dbReference type="ChEBI" id="CHEBI:30616"/>
    </ligand>
</feature>
<evidence type="ECO:0000256" key="5">
    <source>
        <dbReference type="ARBA" id="ARBA00022741"/>
    </source>
</evidence>
<keyword evidence="6 13" id="KW-0418">Kinase</keyword>
<evidence type="ECO:0000256" key="8">
    <source>
        <dbReference type="ARBA" id="ARBA00047899"/>
    </source>
</evidence>
<evidence type="ECO:0000256" key="3">
    <source>
        <dbReference type="ARBA" id="ARBA00022527"/>
    </source>
</evidence>
<dbReference type="STRING" id="595528.A0A0D2X543"/>
<keyword evidence="14" id="KW-1185">Reference proteome</keyword>
<dbReference type="eggNOG" id="KOG0582">
    <property type="taxonomic scope" value="Eukaryota"/>
</dbReference>
<keyword evidence="7 10" id="KW-0067">ATP-binding</keyword>
<dbReference type="PROSITE" id="PS50011">
    <property type="entry name" value="PROTEIN_KINASE_DOM"/>
    <property type="match status" value="1"/>
</dbReference>
<gene>
    <name evidence="13" type="ORF">CAOG_007614</name>
</gene>
<dbReference type="SMART" id="SM00220">
    <property type="entry name" value="S_TKc"/>
    <property type="match status" value="1"/>
</dbReference>
<feature type="compositionally biased region" description="Low complexity" evidence="11">
    <location>
        <begin position="316"/>
        <end position="329"/>
    </location>
</feature>
<dbReference type="InParanoid" id="A0A0D2X543"/>
<dbReference type="FunFam" id="1.10.510.10:FF:000947">
    <property type="entry name" value="serine/threonine-protein kinase OSR1"/>
    <property type="match status" value="1"/>
</dbReference>
<dbReference type="EMBL" id="KE346373">
    <property type="protein sequence ID" value="KJE97159.1"/>
    <property type="molecule type" value="Genomic_DNA"/>
</dbReference>
<evidence type="ECO:0000313" key="14">
    <source>
        <dbReference type="Proteomes" id="UP000008743"/>
    </source>
</evidence>
<proteinExistence type="inferred from homology"/>
<dbReference type="Gene3D" id="3.30.200.20">
    <property type="entry name" value="Phosphorylase Kinase, domain 1"/>
    <property type="match status" value="1"/>
</dbReference>
<evidence type="ECO:0000256" key="11">
    <source>
        <dbReference type="SAM" id="MobiDB-lite"/>
    </source>
</evidence>
<evidence type="ECO:0000256" key="4">
    <source>
        <dbReference type="ARBA" id="ARBA00022679"/>
    </source>
</evidence>
<comment type="catalytic activity">
    <reaction evidence="8">
        <text>L-threonyl-[protein] + ATP = O-phospho-L-threonyl-[protein] + ADP + H(+)</text>
        <dbReference type="Rhea" id="RHEA:46608"/>
        <dbReference type="Rhea" id="RHEA-COMP:11060"/>
        <dbReference type="Rhea" id="RHEA-COMP:11605"/>
        <dbReference type="ChEBI" id="CHEBI:15378"/>
        <dbReference type="ChEBI" id="CHEBI:30013"/>
        <dbReference type="ChEBI" id="CHEBI:30616"/>
        <dbReference type="ChEBI" id="CHEBI:61977"/>
        <dbReference type="ChEBI" id="CHEBI:456216"/>
        <dbReference type="EC" id="2.7.11.1"/>
    </reaction>
</comment>
<dbReference type="InterPro" id="IPR047173">
    <property type="entry name" value="STRAD_A/B-like"/>
</dbReference>
<dbReference type="PROSITE" id="PS00107">
    <property type="entry name" value="PROTEIN_KINASE_ATP"/>
    <property type="match status" value="1"/>
</dbReference>
<protein>
    <recommendedName>
        <fullName evidence="2">non-specific serine/threonine protein kinase</fullName>
        <ecNumber evidence="2">2.7.11.1</ecNumber>
    </recommendedName>
</protein>
<feature type="region of interest" description="Disordered" evidence="11">
    <location>
        <begin position="313"/>
        <end position="425"/>
    </location>
</feature>
<feature type="compositionally biased region" description="Low complexity" evidence="11">
    <location>
        <begin position="407"/>
        <end position="425"/>
    </location>
</feature>
<dbReference type="Proteomes" id="UP000008743">
    <property type="component" value="Unassembled WGS sequence"/>
</dbReference>
<keyword evidence="4" id="KW-0808">Transferase</keyword>
<dbReference type="GO" id="GO:0004674">
    <property type="term" value="F:protein serine/threonine kinase activity"/>
    <property type="evidence" value="ECO:0007669"/>
    <property type="project" value="UniProtKB-KW"/>
</dbReference>
<dbReference type="AlphaFoldDB" id="A0A0D2X543"/>
<feature type="compositionally biased region" description="Basic and acidic residues" evidence="11">
    <location>
        <begin position="333"/>
        <end position="345"/>
    </location>
</feature>
<evidence type="ECO:0000256" key="2">
    <source>
        <dbReference type="ARBA" id="ARBA00012513"/>
    </source>
</evidence>
<dbReference type="InterPro" id="IPR011009">
    <property type="entry name" value="Kinase-like_dom_sf"/>
</dbReference>
<evidence type="ECO:0000259" key="12">
    <source>
        <dbReference type="PROSITE" id="PS50011"/>
    </source>
</evidence>
<comment type="similarity">
    <text evidence="1">Belongs to the protein kinase superfamily. STE Ser/Thr protein kinase family. STE20 subfamily.</text>
</comment>
<comment type="catalytic activity">
    <reaction evidence="9">
        <text>L-seryl-[protein] + ATP = O-phospho-L-seryl-[protein] + ADP + H(+)</text>
        <dbReference type="Rhea" id="RHEA:17989"/>
        <dbReference type="Rhea" id="RHEA-COMP:9863"/>
        <dbReference type="Rhea" id="RHEA-COMP:11604"/>
        <dbReference type="ChEBI" id="CHEBI:15378"/>
        <dbReference type="ChEBI" id="CHEBI:29999"/>
        <dbReference type="ChEBI" id="CHEBI:30616"/>
        <dbReference type="ChEBI" id="CHEBI:83421"/>
        <dbReference type="ChEBI" id="CHEBI:456216"/>
        <dbReference type="EC" id="2.7.11.1"/>
    </reaction>
</comment>
<reference evidence="14" key="1">
    <citation type="submission" date="2011-02" db="EMBL/GenBank/DDBJ databases">
        <title>The Genome Sequence of Capsaspora owczarzaki ATCC 30864.</title>
        <authorList>
            <person name="Russ C."/>
            <person name="Cuomo C."/>
            <person name="Burger G."/>
            <person name="Gray M.W."/>
            <person name="Holland P.W.H."/>
            <person name="King N."/>
            <person name="Lang F.B.F."/>
            <person name="Roger A.J."/>
            <person name="Ruiz-Trillo I."/>
            <person name="Young S.K."/>
            <person name="Zeng Q."/>
            <person name="Gargeya S."/>
            <person name="Alvarado L."/>
            <person name="Berlin A."/>
            <person name="Chapman S.B."/>
            <person name="Chen Z."/>
            <person name="Freedman E."/>
            <person name="Gellesch M."/>
            <person name="Goldberg J."/>
            <person name="Griggs A."/>
            <person name="Gujja S."/>
            <person name="Heilman E."/>
            <person name="Heiman D."/>
            <person name="Howarth C."/>
            <person name="Mehta T."/>
            <person name="Neiman D."/>
            <person name="Pearson M."/>
            <person name="Roberts A."/>
            <person name="Saif S."/>
            <person name="Shea T."/>
            <person name="Shenoy N."/>
            <person name="Sisk P."/>
            <person name="Stolte C."/>
            <person name="Sykes S."/>
            <person name="White J."/>
            <person name="Yandava C."/>
            <person name="Haas B."/>
            <person name="Nusbaum C."/>
            <person name="Birren B."/>
        </authorList>
    </citation>
    <scope>NUCLEOTIDE SEQUENCE</scope>
    <source>
        <strain evidence="14">ATCC 30864</strain>
    </source>
</reference>
<dbReference type="FunFam" id="3.30.200.20:FF:000114">
    <property type="entry name" value="serine/threonine-protein kinase OSR1 isoform X1"/>
    <property type="match status" value="1"/>
</dbReference>
<name>A0A0D2X543_CAPO3</name>
<evidence type="ECO:0000256" key="6">
    <source>
        <dbReference type="ARBA" id="ARBA00022777"/>
    </source>
</evidence>
<dbReference type="PANTHER" id="PTHR48014:SF21">
    <property type="entry name" value="SERINE_THREONINE-PROTEIN KINASE FRAY2"/>
    <property type="match status" value="1"/>
</dbReference>
<dbReference type="PANTHER" id="PTHR48014">
    <property type="entry name" value="SERINE/THREONINE-PROTEIN KINASE FRAY2"/>
    <property type="match status" value="1"/>
</dbReference>
<dbReference type="Pfam" id="PF12202">
    <property type="entry name" value="OSR1_C"/>
    <property type="match status" value="1"/>
</dbReference>
<dbReference type="InterPro" id="IPR017441">
    <property type="entry name" value="Protein_kinase_ATP_BS"/>
</dbReference>
<dbReference type="Gene3D" id="3.10.20.90">
    <property type="entry name" value="Phosphatidylinositol 3-kinase Catalytic Subunit, Chain A, domain 1"/>
    <property type="match status" value="1"/>
</dbReference>
<dbReference type="GO" id="GO:0005524">
    <property type="term" value="F:ATP binding"/>
    <property type="evidence" value="ECO:0007669"/>
    <property type="project" value="UniProtKB-UniRule"/>
</dbReference>